<keyword evidence="3 6" id="KW-0067">ATP-binding</keyword>
<dbReference type="InterPro" id="IPR036928">
    <property type="entry name" value="AS_sf"/>
</dbReference>
<keyword evidence="2 6" id="KW-0547">Nucleotide-binding</keyword>
<comment type="similarity">
    <text evidence="6">Belongs to the amidase family. GatA subfamily.</text>
</comment>
<evidence type="ECO:0000256" key="3">
    <source>
        <dbReference type="ARBA" id="ARBA00022840"/>
    </source>
</evidence>
<dbReference type="EMBL" id="MDDC01000013">
    <property type="protein sequence ID" value="OIQ58653.1"/>
    <property type="molecule type" value="Genomic_DNA"/>
</dbReference>
<evidence type="ECO:0000256" key="5">
    <source>
        <dbReference type="ARBA" id="ARBA00025295"/>
    </source>
</evidence>
<gene>
    <name evidence="6 8" type="primary">gatA</name>
    <name evidence="8" type="ORF">MOTE_18410</name>
</gene>
<dbReference type="PIRSF" id="PIRSF001221">
    <property type="entry name" value="Amidase_fungi"/>
    <property type="match status" value="1"/>
</dbReference>
<dbReference type="Gene3D" id="3.90.1300.10">
    <property type="entry name" value="Amidase signature (AS) domain"/>
    <property type="match status" value="1"/>
</dbReference>
<dbReference type="HAMAP" id="MF_00120">
    <property type="entry name" value="GatA"/>
    <property type="match status" value="1"/>
</dbReference>
<dbReference type="PANTHER" id="PTHR11895">
    <property type="entry name" value="TRANSAMIDASE"/>
    <property type="match status" value="1"/>
</dbReference>
<dbReference type="GO" id="GO:0050567">
    <property type="term" value="F:glutaminyl-tRNA synthase (glutamine-hydrolyzing) activity"/>
    <property type="evidence" value="ECO:0007669"/>
    <property type="project" value="UniProtKB-UniRule"/>
</dbReference>
<evidence type="ECO:0000313" key="9">
    <source>
        <dbReference type="Proteomes" id="UP000182811"/>
    </source>
</evidence>
<dbReference type="EC" id="6.3.5.7" evidence="6"/>
<name>A0A1J5P3Z5_NEOTH</name>
<comment type="subunit">
    <text evidence="6">Heterotrimer of A, B and C subunits.</text>
</comment>
<dbReference type="GO" id="GO:0006412">
    <property type="term" value="P:translation"/>
    <property type="evidence" value="ECO:0007669"/>
    <property type="project" value="UniProtKB-UniRule"/>
</dbReference>
<dbReference type="Pfam" id="PF01425">
    <property type="entry name" value="Amidase"/>
    <property type="match status" value="1"/>
</dbReference>
<reference evidence="8 9" key="1">
    <citation type="submission" date="2016-08" db="EMBL/GenBank/DDBJ databases">
        <title>Genome-based comparison of Moorella thermoacetic strains.</title>
        <authorList>
            <person name="Poehlein A."/>
            <person name="Bengelsdorf F.R."/>
            <person name="Esser C."/>
            <person name="Duerre P."/>
            <person name="Daniel R."/>
        </authorList>
    </citation>
    <scope>NUCLEOTIDE SEQUENCE [LARGE SCALE GENOMIC DNA]</scope>
    <source>
        <strain evidence="8 9">DSM 21394</strain>
    </source>
</reference>
<dbReference type="Proteomes" id="UP000182811">
    <property type="component" value="Unassembled WGS sequence"/>
</dbReference>
<feature type="active site" description="Charge relay system" evidence="6">
    <location>
        <position position="79"/>
    </location>
</feature>
<dbReference type="GO" id="GO:0005524">
    <property type="term" value="F:ATP binding"/>
    <property type="evidence" value="ECO:0007669"/>
    <property type="project" value="UniProtKB-KW"/>
</dbReference>
<protein>
    <recommendedName>
        <fullName evidence="6">Glutamyl-tRNA(Gln) amidotransferase subunit A</fullName>
        <shortName evidence="6">Glu-ADT subunit A</shortName>
        <ecNumber evidence="6">6.3.5.7</ecNumber>
    </recommendedName>
</protein>
<evidence type="ECO:0000256" key="1">
    <source>
        <dbReference type="ARBA" id="ARBA00022598"/>
    </source>
</evidence>
<dbReference type="SUPFAM" id="SSF75304">
    <property type="entry name" value="Amidase signature (AS) enzymes"/>
    <property type="match status" value="1"/>
</dbReference>
<feature type="active site" description="Acyl-ester intermediate" evidence="6">
    <location>
        <position position="178"/>
    </location>
</feature>
<dbReference type="NCBIfam" id="TIGR00132">
    <property type="entry name" value="gatA"/>
    <property type="match status" value="1"/>
</dbReference>
<dbReference type="GO" id="GO:0016740">
    <property type="term" value="F:transferase activity"/>
    <property type="evidence" value="ECO:0007669"/>
    <property type="project" value="UniProtKB-KW"/>
</dbReference>
<organism evidence="8 9">
    <name type="scientific">Neomoorella thermoacetica</name>
    <name type="common">Clostridium thermoaceticum</name>
    <dbReference type="NCBI Taxonomy" id="1525"/>
    <lineage>
        <taxon>Bacteria</taxon>
        <taxon>Bacillati</taxon>
        <taxon>Bacillota</taxon>
        <taxon>Clostridia</taxon>
        <taxon>Neomoorellales</taxon>
        <taxon>Neomoorellaceae</taxon>
        <taxon>Neomoorella</taxon>
    </lineage>
</organism>
<proteinExistence type="inferred from homology"/>
<evidence type="ECO:0000256" key="4">
    <source>
        <dbReference type="ARBA" id="ARBA00022917"/>
    </source>
</evidence>
<comment type="caution">
    <text evidence="8">The sequence shown here is derived from an EMBL/GenBank/DDBJ whole genome shotgun (WGS) entry which is preliminary data.</text>
</comment>
<dbReference type="InterPro" id="IPR000120">
    <property type="entry name" value="Amidase"/>
</dbReference>
<comment type="catalytic activity">
    <reaction evidence="6">
        <text>L-glutamyl-tRNA(Gln) + L-glutamine + ATP + H2O = L-glutaminyl-tRNA(Gln) + L-glutamate + ADP + phosphate + H(+)</text>
        <dbReference type="Rhea" id="RHEA:17521"/>
        <dbReference type="Rhea" id="RHEA-COMP:9681"/>
        <dbReference type="Rhea" id="RHEA-COMP:9684"/>
        <dbReference type="ChEBI" id="CHEBI:15377"/>
        <dbReference type="ChEBI" id="CHEBI:15378"/>
        <dbReference type="ChEBI" id="CHEBI:29985"/>
        <dbReference type="ChEBI" id="CHEBI:30616"/>
        <dbReference type="ChEBI" id="CHEBI:43474"/>
        <dbReference type="ChEBI" id="CHEBI:58359"/>
        <dbReference type="ChEBI" id="CHEBI:78520"/>
        <dbReference type="ChEBI" id="CHEBI:78521"/>
        <dbReference type="ChEBI" id="CHEBI:456216"/>
        <dbReference type="EC" id="6.3.5.7"/>
    </reaction>
</comment>
<evidence type="ECO:0000256" key="6">
    <source>
        <dbReference type="HAMAP-Rule" id="MF_00120"/>
    </source>
</evidence>
<dbReference type="PANTHER" id="PTHR11895:SF151">
    <property type="entry name" value="GLUTAMYL-TRNA(GLN) AMIDOTRANSFERASE SUBUNIT A"/>
    <property type="match status" value="1"/>
</dbReference>
<comment type="function">
    <text evidence="5 6">Allows the formation of correctly charged Gln-tRNA(Gln) through the transamidation of misacylated Glu-tRNA(Gln) in organisms which lack glutaminyl-tRNA synthetase. The reaction takes place in the presence of glutamine and ATP through an activated gamma-phospho-Glu-tRNA(Gln).</text>
</comment>
<feature type="active site" description="Charge relay system" evidence="6">
    <location>
        <position position="154"/>
    </location>
</feature>
<evidence type="ECO:0000256" key="2">
    <source>
        <dbReference type="ARBA" id="ARBA00022741"/>
    </source>
</evidence>
<dbReference type="InterPro" id="IPR004412">
    <property type="entry name" value="GatA"/>
</dbReference>
<evidence type="ECO:0000259" key="7">
    <source>
        <dbReference type="Pfam" id="PF01425"/>
    </source>
</evidence>
<keyword evidence="8" id="KW-0808">Transferase</keyword>
<accession>A0A1J5P3Z5</accession>
<keyword evidence="4 6" id="KW-0648">Protein biosynthesis</keyword>
<keyword evidence="1 6" id="KW-0436">Ligase</keyword>
<feature type="domain" description="Amidase" evidence="7">
    <location>
        <begin position="24"/>
        <end position="465"/>
    </location>
</feature>
<dbReference type="GO" id="GO:0030956">
    <property type="term" value="C:glutamyl-tRNA(Gln) amidotransferase complex"/>
    <property type="evidence" value="ECO:0007669"/>
    <property type="project" value="InterPro"/>
</dbReference>
<dbReference type="AlphaFoldDB" id="A0A1J5P3Z5"/>
<dbReference type="InterPro" id="IPR023631">
    <property type="entry name" value="Amidase_dom"/>
</dbReference>
<evidence type="ECO:0000313" key="8">
    <source>
        <dbReference type="EMBL" id="OIQ58653.1"/>
    </source>
</evidence>
<dbReference type="OrthoDB" id="9811471at2"/>
<sequence length="487" mass="52596">MELYYLTAHELSDLLNRKEISSEEATAAIIDRIEAVDGRVQAYLTRTAEQALEEARAVDAARARGAALGPLAGVPMALKDNLCTEGVRTTCSSRMLADWVPPYDATVVRRLKEAGAVMLGKLNMDEFAMGSSTENSRFYPTRNPWDLERVPGGSSGGAVAAVAAGEAYYSLGSDTGGSIRQPASFCGVVGMKPTYGRVSRYGLVAFASSLDQIGPITRDVTDCALVLEAIAGHDPRDSTSADLPVPDYRSSLKPEVKGLKIGVPREYFGAGMEPEVAAIVRRAIAKLEELGAVCEETSLPHTEYALPAYYLVAPAEASSNLARYDGVSYGLRVPGKDIIEMYMNTRSEGFGPEVKRRIMLGTYALSSGYYDAYYLKALKVRTLIRRDFEAAFEKYDLLATPTSPTVAFRLGEKAGDPLAMYLSDLCTIPVNMAGLPALSLPCGFSQGLPVGLQLIGRPFAEATLLQAAYAFEQSTEYHRRRPELGVA</sequence>